<dbReference type="InterPro" id="IPR036388">
    <property type="entry name" value="WH-like_DNA-bd_sf"/>
</dbReference>
<feature type="compositionally biased region" description="Basic and acidic residues" evidence="1">
    <location>
        <begin position="121"/>
        <end position="139"/>
    </location>
</feature>
<gene>
    <name evidence="2" type="ORF">EH32_07300</name>
</gene>
<protein>
    <recommendedName>
        <fullName evidence="4">HTH marR-type domain-containing protein</fullName>
    </recommendedName>
</protein>
<dbReference type="SUPFAM" id="SSF46785">
    <property type="entry name" value="Winged helix' DNA-binding domain"/>
    <property type="match status" value="1"/>
</dbReference>
<evidence type="ECO:0000313" key="3">
    <source>
        <dbReference type="Proteomes" id="UP000027866"/>
    </source>
</evidence>
<keyword evidence="3" id="KW-1185">Reference proteome</keyword>
<evidence type="ECO:0000313" key="2">
    <source>
        <dbReference type="EMBL" id="KEO98904.1"/>
    </source>
</evidence>
<comment type="caution">
    <text evidence="2">The sequence shown here is derived from an EMBL/GenBank/DDBJ whole genome shotgun (WGS) entry which is preliminary data.</text>
</comment>
<evidence type="ECO:0000256" key="1">
    <source>
        <dbReference type="SAM" id="MobiDB-lite"/>
    </source>
</evidence>
<feature type="region of interest" description="Disordered" evidence="1">
    <location>
        <begin position="105"/>
        <end position="142"/>
    </location>
</feature>
<dbReference type="Gene3D" id="1.10.10.10">
    <property type="entry name" value="Winged helix-like DNA-binding domain superfamily/Winged helix DNA-binding domain"/>
    <property type="match status" value="1"/>
</dbReference>
<accession>A0A074MZT4</accession>
<feature type="compositionally biased region" description="Basic and acidic residues" evidence="1">
    <location>
        <begin position="33"/>
        <end position="42"/>
    </location>
</feature>
<name>A0A074MZT4_9SPHN</name>
<evidence type="ECO:0008006" key="4">
    <source>
        <dbReference type="Google" id="ProtNLM"/>
    </source>
</evidence>
<organism evidence="2 3">
    <name type="scientific">Erythrobacter litoralis</name>
    <dbReference type="NCBI Taxonomy" id="39960"/>
    <lineage>
        <taxon>Bacteria</taxon>
        <taxon>Pseudomonadati</taxon>
        <taxon>Pseudomonadota</taxon>
        <taxon>Alphaproteobacteria</taxon>
        <taxon>Sphingomonadales</taxon>
        <taxon>Erythrobacteraceae</taxon>
        <taxon>Erythrobacter/Porphyrobacter group</taxon>
        <taxon>Erythrobacter</taxon>
    </lineage>
</organism>
<dbReference type="InterPro" id="IPR036390">
    <property type="entry name" value="WH_DNA-bd_sf"/>
</dbReference>
<sequence length="253" mass="27445">MNSSGADAVDDARISAFPDRFGESSGEEGANDETDRVSERRTACRSTSTRRLRPVETGPKDHELANLKPSDLKPLADQLMAIARQLRGAEFAAVARDMAEALPGASVFPQSPANSGAINDRTQDRANGEAHDQSLDPDQRRRRHGVLARKAYAARRRRAAIFGNPDLFGEPAWDILLDLYIAHVERKDVSVSSACIGSAAPPTTGLRWLGVLADHGLVLREHDPADQRRVLVRLTPAGLDAMDRYFTLAAGAS</sequence>
<proteinExistence type="predicted"/>
<feature type="compositionally biased region" description="Polar residues" evidence="1">
    <location>
        <begin position="108"/>
        <end position="117"/>
    </location>
</feature>
<dbReference type="AlphaFoldDB" id="A0A074MZT4"/>
<dbReference type="Proteomes" id="UP000027866">
    <property type="component" value="Unassembled WGS sequence"/>
</dbReference>
<dbReference type="EMBL" id="JMIX01000003">
    <property type="protein sequence ID" value="KEO98904.1"/>
    <property type="molecule type" value="Genomic_DNA"/>
</dbReference>
<reference evidence="2 3" key="1">
    <citation type="submission" date="2014-04" db="EMBL/GenBank/DDBJ databases">
        <title>A comprehensive comparison of genomes of Erythrobacter spp. Strains.</title>
        <authorList>
            <person name="Zheng Q."/>
        </authorList>
    </citation>
    <scope>NUCLEOTIDE SEQUENCE [LARGE SCALE GENOMIC DNA]</scope>
    <source>
        <strain evidence="2 3">DSM 8509</strain>
    </source>
</reference>
<feature type="region of interest" description="Disordered" evidence="1">
    <location>
        <begin position="1"/>
        <end position="69"/>
    </location>
</feature>